<proteinExistence type="predicted"/>
<name>A0ACC2UJH1_9FUNG</name>
<sequence>MPFGNFFKQILKLKGLNFLLETFLIVKGLVLFLLAASLCLYGAPAQILTFVFCLWSYPAYHYCQSDLLDMQYCFMQFTFEKIQGARITYSGDKIDFEESAVVFSNHQSSADLFMIGALSNKVSMAGRSRYFMKDSIKYIPIFGWGLWMTGQFFLKRNWSEDKGLINRTFERIIRFKLPVWVISYPEGTRLSPEKKKESQEFSASRGLPPYENVLYPRTKGLVATIQAFRNSHIHYVYDVTIAYRKGPSSDGFGKTLGAFQHYYCNRLSPEYRYHIHVDKFLIDELPTDDKQLSEWLIKRFQCKDLLLESLKSQKWTNILPESCHLRDSPL</sequence>
<evidence type="ECO:0000313" key="2">
    <source>
        <dbReference type="Proteomes" id="UP001165960"/>
    </source>
</evidence>
<protein>
    <submittedName>
        <fullName evidence="1">Uncharacterized protein</fullName>
    </submittedName>
</protein>
<dbReference type="Proteomes" id="UP001165960">
    <property type="component" value="Unassembled WGS sequence"/>
</dbReference>
<organism evidence="1 2">
    <name type="scientific">Entomophthora muscae</name>
    <dbReference type="NCBI Taxonomy" id="34485"/>
    <lineage>
        <taxon>Eukaryota</taxon>
        <taxon>Fungi</taxon>
        <taxon>Fungi incertae sedis</taxon>
        <taxon>Zoopagomycota</taxon>
        <taxon>Entomophthoromycotina</taxon>
        <taxon>Entomophthoromycetes</taxon>
        <taxon>Entomophthorales</taxon>
        <taxon>Entomophthoraceae</taxon>
        <taxon>Entomophthora</taxon>
    </lineage>
</organism>
<gene>
    <name evidence="1" type="ORF">DSO57_1035131</name>
</gene>
<accession>A0ACC2UJH1</accession>
<dbReference type="EMBL" id="QTSX02000304">
    <property type="protein sequence ID" value="KAJ9087234.1"/>
    <property type="molecule type" value="Genomic_DNA"/>
</dbReference>
<evidence type="ECO:0000313" key="1">
    <source>
        <dbReference type="EMBL" id="KAJ9087234.1"/>
    </source>
</evidence>
<comment type="caution">
    <text evidence="1">The sequence shown here is derived from an EMBL/GenBank/DDBJ whole genome shotgun (WGS) entry which is preliminary data.</text>
</comment>
<reference evidence="1" key="1">
    <citation type="submission" date="2022-04" db="EMBL/GenBank/DDBJ databases">
        <title>Genome of the entomopathogenic fungus Entomophthora muscae.</title>
        <authorList>
            <person name="Elya C."/>
            <person name="Lovett B.R."/>
            <person name="Lee E."/>
            <person name="Macias A.M."/>
            <person name="Hajek A.E."/>
            <person name="De Bivort B.L."/>
            <person name="Kasson M.T."/>
            <person name="De Fine Licht H.H."/>
            <person name="Stajich J.E."/>
        </authorList>
    </citation>
    <scope>NUCLEOTIDE SEQUENCE</scope>
    <source>
        <strain evidence="1">Berkeley</strain>
    </source>
</reference>
<keyword evidence="2" id="KW-1185">Reference proteome</keyword>